<protein>
    <submittedName>
        <fullName evidence="1">Uncharacterized protein</fullName>
    </submittedName>
</protein>
<gene>
    <name evidence="1" type="ORF">BAOM_4999</name>
</gene>
<name>A0A3Q9RRK3_9BACI</name>
<proteinExistence type="predicted"/>
<evidence type="ECO:0000313" key="1">
    <source>
        <dbReference type="EMBL" id="AZV45556.1"/>
    </source>
</evidence>
<organism evidence="1 2">
    <name type="scientific">Peribacillus asahii</name>
    <dbReference type="NCBI Taxonomy" id="228899"/>
    <lineage>
        <taxon>Bacteria</taxon>
        <taxon>Bacillati</taxon>
        <taxon>Bacillota</taxon>
        <taxon>Bacilli</taxon>
        <taxon>Bacillales</taxon>
        <taxon>Bacillaceae</taxon>
        <taxon>Peribacillus</taxon>
    </lineage>
</organism>
<dbReference type="AlphaFoldDB" id="A0A3Q9RRK3"/>
<dbReference type="Proteomes" id="UP000283095">
    <property type="component" value="Chromosome"/>
</dbReference>
<dbReference type="EMBL" id="CP026095">
    <property type="protein sequence ID" value="AZV45556.1"/>
    <property type="molecule type" value="Genomic_DNA"/>
</dbReference>
<evidence type="ECO:0000313" key="2">
    <source>
        <dbReference type="Proteomes" id="UP000283095"/>
    </source>
</evidence>
<accession>A0A3Q9RRK3</accession>
<reference evidence="1 2" key="1">
    <citation type="submission" date="2018-01" db="EMBL/GenBank/DDBJ databases">
        <title>Bacillus asahii Genome sequencing and assembly.</title>
        <authorList>
            <person name="Jiang H."/>
            <person name="Feng Y."/>
            <person name="Zhao F."/>
            <person name="Lin X."/>
        </authorList>
    </citation>
    <scope>NUCLEOTIDE SEQUENCE [LARGE SCALE GENOMIC DNA]</scope>
    <source>
        <strain evidence="1 2">OM18</strain>
    </source>
</reference>
<sequence length="40" mass="4661">MLKEQFGHDFICMVDSHFLVSILPIFSGVKIKKNLNLHFL</sequence>
<dbReference type="KEGG" id="pasa:BAOM_4999"/>